<dbReference type="EMBL" id="SNRW01005831">
    <property type="protein sequence ID" value="KAA6384281.1"/>
    <property type="molecule type" value="Genomic_DNA"/>
</dbReference>
<dbReference type="Pfam" id="PF22544">
    <property type="entry name" value="HYDIN_VesB_CFA65-like_Ig"/>
    <property type="match status" value="1"/>
</dbReference>
<evidence type="ECO:0000313" key="8">
    <source>
        <dbReference type="EMBL" id="KAA6384281.1"/>
    </source>
</evidence>
<evidence type="ECO:0000256" key="3">
    <source>
        <dbReference type="ARBA" id="ARBA00022490"/>
    </source>
</evidence>
<feature type="region of interest" description="Disordered" evidence="6">
    <location>
        <begin position="699"/>
        <end position="756"/>
    </location>
</feature>
<keyword evidence="5" id="KW-0966">Cell projection</keyword>
<evidence type="ECO:0000259" key="7">
    <source>
        <dbReference type="Pfam" id="PF22544"/>
    </source>
</evidence>
<feature type="region of interest" description="Disordered" evidence="6">
    <location>
        <begin position="370"/>
        <end position="392"/>
    </location>
</feature>
<feature type="compositionally biased region" description="Low complexity" evidence="6">
    <location>
        <begin position="1445"/>
        <end position="1458"/>
    </location>
</feature>
<feature type="compositionally biased region" description="Low complexity" evidence="6">
    <location>
        <begin position="1423"/>
        <end position="1436"/>
    </location>
</feature>
<reference evidence="8 9" key="1">
    <citation type="submission" date="2019-03" db="EMBL/GenBank/DDBJ databases">
        <title>Single cell metagenomics reveals metabolic interactions within the superorganism composed of flagellate Streblomastix strix and complex community of Bacteroidetes bacteria on its surface.</title>
        <authorList>
            <person name="Treitli S.C."/>
            <person name="Kolisko M."/>
            <person name="Husnik F."/>
            <person name="Keeling P."/>
            <person name="Hampl V."/>
        </authorList>
    </citation>
    <scope>NUCLEOTIDE SEQUENCE [LARGE SCALE GENOMIC DNA]</scope>
    <source>
        <strain evidence="8">ST1C</strain>
    </source>
</reference>
<accession>A0A5J4VNY0</accession>
<feature type="region of interest" description="Disordered" evidence="6">
    <location>
        <begin position="1528"/>
        <end position="1559"/>
    </location>
</feature>
<keyword evidence="4" id="KW-0969">Cilium</keyword>
<feature type="compositionally biased region" description="Gly residues" evidence="6">
    <location>
        <begin position="1685"/>
        <end position="1694"/>
    </location>
</feature>
<dbReference type="InterPro" id="IPR053879">
    <property type="entry name" value="HYDIN_VesB_CFA65-like_Ig"/>
</dbReference>
<comment type="caution">
    <text evidence="8">The sequence shown here is derived from an EMBL/GenBank/DDBJ whole genome shotgun (WGS) entry which is preliminary data.</text>
</comment>
<evidence type="ECO:0000313" key="9">
    <source>
        <dbReference type="Proteomes" id="UP000324800"/>
    </source>
</evidence>
<keyword evidence="3" id="KW-0963">Cytoplasm</keyword>
<feature type="compositionally biased region" description="Polar residues" evidence="6">
    <location>
        <begin position="1460"/>
        <end position="1486"/>
    </location>
</feature>
<comment type="subcellular location">
    <subcellularLocation>
        <location evidence="1">Cell projection</location>
        <location evidence="1">Cilium</location>
    </subcellularLocation>
    <subcellularLocation>
        <location evidence="2">Cytoplasm</location>
    </subcellularLocation>
</comment>
<feature type="compositionally biased region" description="Low complexity" evidence="6">
    <location>
        <begin position="1746"/>
        <end position="1768"/>
    </location>
</feature>
<protein>
    <submittedName>
        <fullName evidence="8">Putative flagellar associated protein</fullName>
    </submittedName>
</protein>
<dbReference type="GO" id="GO:0060271">
    <property type="term" value="P:cilium assembly"/>
    <property type="evidence" value="ECO:0007669"/>
    <property type="project" value="TreeGrafter"/>
</dbReference>
<feature type="region of interest" description="Disordered" evidence="6">
    <location>
        <begin position="1681"/>
        <end position="1768"/>
    </location>
</feature>
<feature type="compositionally biased region" description="Low complexity" evidence="6">
    <location>
        <begin position="1606"/>
        <end position="1618"/>
    </location>
</feature>
<sequence>MFAVEPPTAKFRDIVKGQTYTQTVAIRNITASEPRKVWLTNPRTPQFQLKAGKYPISISPGLAYVLSITFTATEDHIYEDKITIHSEPMYSLTGDGGLDQSFVISAAPPQADIWFDSIVDFGSVNIGSQPAKYLRIWNIGSKHGEFQIVTPPNCPVKFIPNNGTLFPLDEDGKMLLAFSDKGDGEAQSTTLSSVRAGVSSAMKKSRGKGGLESTSTTKSIKNKDIGSPIKIMQPKQGGNRGANAALQNSTVATVTPSGPNYNRMSAMRVRLELVPPKILGELISVVEVQGESSMQSRQITIKANIVQQHVDFVMPAAHNQPLTQLNFGSLFYGQTRTIEAMLINVGPQQCSFTLSQQSKELQPIIFNAKEEDGSPGGKSGVGKSGNLLQKNRNGGKNAILSAEERAKQNGMAGVQYTGEYGDVLQQRHHMKHITFSPSIGAIPADGNIPITLTFSPPPLNNSRGFVSGSRMEGELVTMNMEIDVAETGQKSTVSLEGRVTQPSASIDRSLIEFGECFINDRLDARVNLRNRTEDLAITYKIGNVAFFSAKPSEGKLQKDQSIEIIITYRPTSLGEHNGIIPINICGGEVQLHVHCYGKTITPIHPGENLVPAKLLEEASGTDAGIRTVITQALKKNSIAASGGVTVATPQDFTKLHTNPVGKLRSKEDFAEQYQFLENAHADEREKLEKLKATAKKILKKKSDEAGEEEEDEEKSESENEQDANDSTNKTHSTKLRLDGATISSGKPGQVESEQRKKLWETYRSNATGRSEKDKGKLVEQEIAKSKVVDSSALDFLKETLTAENNKQKYVDYIRRSQAQRERLEKAALVPGLLDSLKKVKHEDATQIKKPISNRGGISLQKKEGGQTNKERLDAAKARRLGEFESDDIEVFRTGYDPLKDANLGLDDGGLGQVAPEPLVPRREEPLFMIEKSQKQVVVKAKTRPQLSEMNKLVKHKYKSSPTTALEQKEVKTALTPEDVTLLSIGARTIDLGRVCVYSKCVRSLNFANDLPFNVQATLVIASQELRGTSPESQVVPPGAMAGFDVLFVSDIAQQFQGQILVQANGATVFSVSVRAEVIPISLDLNTQEVTLAFPSGNLGRTMAETIWITNPGNHPADFEWERDHSMMCVATGVMIGSRTIRDGEPIDTSLLQEAPPLPAEDQDVTIQGTTNANTTASISASSKQASAGPGLDRTLRVDCFFITPQRGTVPAFGTLSVNITFDPTSLPQPPPNYSAFCSMHVDGGGDKALRITGEVAESKAEFVEKQLDFGAFAVGAEMTKLANLKNTGKIDAVFFIEQHDTILTVSPLSGVVPVGGQAGIAVTVRASANKKITGSITVSIRGNKQIQLPITAEALEPNVEIVENKIDFGDVVVGNKRKKNVTLTNTGSIAAVLYCDLSDWSEFALSVMEKKVQSANGSQESSTLTQAQGQQTLTGGKTPLSQMKQQPQSNSASQSALSRVDQQVNRQPTTQSLLGRPTSHGQTSFITPLENDDTNVLMPIAPSAIPFDLRCAMCRRMGKPEPVLITTQQKKKQSAGSINPNAASLTQLGSGTLNPGKGQRRSVLMGKQADGSGEDEQGGDAIGEFDEAEFDDLVGSGGDNMRHSRNSSNQQSNPNSQSGEGGRSSGLFETHRSGGDIWGKWNGVGAFDQWHKPLQGCVDLVGTHPESSQLDAFAQPQQQILGAPSLGGPGGGQKKGPVSAQTIRPGTLKNPSGVPGSAGSVGDDGTMRAGTSGQLSSEGSDKRDGSNTGTTSRNGRNTPPGNRRTGTPVESLTAYRIEVQPNSVLFCELNFSPRQIESHNFPLFFMLSATQSQQSCASLTKQISARGVASRLSVTPRVIHFGPRVVCSLARSLHKQTVIVRNCESGQLRWSVRPQEIELVQQGIFQISPTEGKLNSGNDDEFVVSFFPSEPRAYTFSIPVYLNDDETEYTDVEVTALGVKPMIIFEPKELV</sequence>
<organism evidence="8 9">
    <name type="scientific">Streblomastix strix</name>
    <dbReference type="NCBI Taxonomy" id="222440"/>
    <lineage>
        <taxon>Eukaryota</taxon>
        <taxon>Metamonada</taxon>
        <taxon>Preaxostyla</taxon>
        <taxon>Oxymonadida</taxon>
        <taxon>Streblomastigidae</taxon>
        <taxon>Streblomastix</taxon>
    </lineage>
</organism>
<evidence type="ECO:0000256" key="1">
    <source>
        <dbReference type="ARBA" id="ARBA00004138"/>
    </source>
</evidence>
<dbReference type="PANTHER" id="PTHR45912">
    <property type="entry name" value="CILIA- AND FLAGELLA-ASSOCIATED PROTEIN 47"/>
    <property type="match status" value="1"/>
</dbReference>
<evidence type="ECO:0000256" key="6">
    <source>
        <dbReference type="SAM" id="MobiDB-lite"/>
    </source>
</evidence>
<dbReference type="GO" id="GO:0005737">
    <property type="term" value="C:cytoplasm"/>
    <property type="evidence" value="ECO:0007669"/>
    <property type="project" value="UniProtKB-SubCell"/>
</dbReference>
<dbReference type="InterPro" id="IPR013783">
    <property type="entry name" value="Ig-like_fold"/>
</dbReference>
<feature type="compositionally biased region" description="Acidic residues" evidence="6">
    <location>
        <begin position="705"/>
        <end position="723"/>
    </location>
</feature>
<feature type="compositionally biased region" description="Gly residues" evidence="6">
    <location>
        <begin position="374"/>
        <end position="383"/>
    </location>
</feature>
<feature type="non-terminal residue" evidence="8">
    <location>
        <position position="1951"/>
    </location>
</feature>
<name>A0A5J4VNY0_9EUKA</name>
<feature type="region of interest" description="Disordered" evidence="6">
    <location>
        <begin position="1415"/>
        <end position="1489"/>
    </location>
</feature>
<evidence type="ECO:0000256" key="2">
    <source>
        <dbReference type="ARBA" id="ARBA00004496"/>
    </source>
</evidence>
<gene>
    <name evidence="8" type="ORF">EZS28_020192</name>
</gene>
<keyword evidence="8" id="KW-0282">Flagellum</keyword>
<dbReference type="Gene3D" id="2.60.40.10">
    <property type="entry name" value="Immunoglobulins"/>
    <property type="match status" value="7"/>
</dbReference>
<feature type="compositionally biased region" description="Polar residues" evidence="6">
    <location>
        <begin position="1534"/>
        <end position="1553"/>
    </location>
</feature>
<evidence type="ECO:0000256" key="4">
    <source>
        <dbReference type="ARBA" id="ARBA00023069"/>
    </source>
</evidence>
<feature type="region of interest" description="Disordered" evidence="6">
    <location>
        <begin position="1591"/>
        <end position="1631"/>
    </location>
</feature>
<evidence type="ECO:0000256" key="5">
    <source>
        <dbReference type="ARBA" id="ARBA00023273"/>
    </source>
</evidence>
<dbReference type="GO" id="GO:0005929">
    <property type="term" value="C:cilium"/>
    <property type="evidence" value="ECO:0007669"/>
    <property type="project" value="UniProtKB-SubCell"/>
</dbReference>
<feature type="compositionally biased region" description="Polar residues" evidence="6">
    <location>
        <begin position="1729"/>
        <end position="1738"/>
    </location>
</feature>
<dbReference type="PANTHER" id="PTHR45912:SF3">
    <property type="entry name" value="CILIA- AND FLAGELLA-ASSOCIATED PROTEIN 47"/>
    <property type="match status" value="1"/>
</dbReference>
<dbReference type="OrthoDB" id="10060824at2759"/>
<dbReference type="Proteomes" id="UP000324800">
    <property type="component" value="Unassembled WGS sequence"/>
</dbReference>
<feature type="compositionally biased region" description="Low complexity" evidence="6">
    <location>
        <begin position="1711"/>
        <end position="1724"/>
    </location>
</feature>
<feature type="domain" description="HYDIN/VesB/CFA65-like Ig-like" evidence="7">
    <location>
        <begin position="1261"/>
        <end position="1351"/>
    </location>
</feature>
<proteinExistence type="predicted"/>
<feature type="region of interest" description="Disordered" evidence="6">
    <location>
        <begin position="183"/>
        <end position="222"/>
    </location>
</feature>